<sequence>MAITIHYGGEHRKGDRLIILCYLCTEFFMVYPTLPYQIVTLDTKNIYLISIFR</sequence>
<proteinExistence type="predicted"/>
<keyword evidence="2" id="KW-1185">Reference proteome</keyword>
<dbReference type="EMBL" id="JANQDF010000060">
    <property type="protein sequence ID" value="MDH6105511.1"/>
    <property type="molecule type" value="Genomic_DNA"/>
</dbReference>
<comment type="caution">
    <text evidence="1">The sequence shown here is derived from an EMBL/GenBank/DDBJ whole genome shotgun (WGS) entry which is preliminary data.</text>
</comment>
<gene>
    <name evidence="1" type="ORF">NWP22_06450</name>
</gene>
<evidence type="ECO:0008006" key="3">
    <source>
        <dbReference type="Google" id="ProtNLM"/>
    </source>
</evidence>
<evidence type="ECO:0000313" key="2">
    <source>
        <dbReference type="Proteomes" id="UP001159386"/>
    </source>
</evidence>
<name>A0ABT6KCM8_9CYAN</name>
<protein>
    <recommendedName>
        <fullName evidence="3">Transposase</fullName>
    </recommendedName>
</protein>
<accession>A0ABT6KCM8</accession>
<evidence type="ECO:0000313" key="1">
    <source>
        <dbReference type="EMBL" id="MDH6105511.1"/>
    </source>
</evidence>
<organism evidence="1 2">
    <name type="scientific">Anabaenopsis tanganyikae CS-531</name>
    <dbReference type="NCBI Taxonomy" id="2785304"/>
    <lineage>
        <taxon>Bacteria</taxon>
        <taxon>Bacillati</taxon>
        <taxon>Cyanobacteriota</taxon>
        <taxon>Cyanophyceae</taxon>
        <taxon>Nostocales</taxon>
        <taxon>Nodulariaceae</taxon>
        <taxon>Anabaenopsis</taxon>
        <taxon>Anabaenopsis tanganyikae</taxon>
    </lineage>
</organism>
<dbReference type="Proteomes" id="UP001159386">
    <property type="component" value="Unassembled WGS sequence"/>
</dbReference>
<reference evidence="1 2" key="1">
    <citation type="journal article" date="2023" name="J. Phycol.">
        <title>Chrysosporum ovalisporum is synonymous with the true-branching cyanobacterium Umezakia natans (Nostocales/Aphanizomenonaceae).</title>
        <authorList>
            <person name="McGregor G.B."/>
            <person name="Sendall B.C."/>
            <person name="Niiyama Y."/>
            <person name="Tuji A."/>
            <person name="Willis A."/>
        </authorList>
    </citation>
    <scope>NUCLEOTIDE SEQUENCE [LARGE SCALE GENOMIC DNA]</scope>
    <source>
        <strain evidence="1 2">CS-531</strain>
    </source>
</reference>
<dbReference type="RefSeq" id="WP_280793142.1">
    <property type="nucleotide sequence ID" value="NZ_JANQDF010000060.1"/>
</dbReference>